<reference evidence="1 2" key="1">
    <citation type="journal article" date="2019" name="Nat. Microbiol.">
        <title>Mediterranean grassland soil C-N compound turnover is dependent on rainfall and depth, and is mediated by genomically divergent microorganisms.</title>
        <authorList>
            <person name="Diamond S."/>
            <person name="Andeer P.F."/>
            <person name="Li Z."/>
            <person name="Crits-Christoph A."/>
            <person name="Burstein D."/>
            <person name="Anantharaman K."/>
            <person name="Lane K.R."/>
            <person name="Thomas B.C."/>
            <person name="Pan C."/>
            <person name="Northen T.R."/>
            <person name="Banfield J.F."/>
        </authorList>
    </citation>
    <scope>NUCLEOTIDE SEQUENCE [LARGE SCALE GENOMIC DNA]</scope>
    <source>
        <strain evidence="1">WS_1</strain>
    </source>
</reference>
<dbReference type="PANTHER" id="PTHR12993:SF30">
    <property type="entry name" value="N-ACETYL-ALPHA-D-GLUCOSAMINYL L-MALATE DEACETYLASE 1"/>
    <property type="match status" value="1"/>
</dbReference>
<dbReference type="Proteomes" id="UP000316292">
    <property type="component" value="Unassembled WGS sequence"/>
</dbReference>
<sequence length="243" mass="27093">MKLNVLVFGPHPDDAEIGCGGLLLKMKDLGHATGIVDMTRGDMGWGTPEERDAESVAAANILKLDVRANLDLGDNRIEDTFENRCKVAAVIRKYRPEILFAPYYDLPIGRGLGHNDHFKTGILVSQAFNLAHLAKAPVEGEPFQAKALYYYFIPPGTRPTFTIDVSKYFEKWMEALAVHKTQFHNPQKPKPTLPLPEVGDYIGTLSQTHGWPIGAKYAQSFLATSPLRINDPMELVKEIHTRP</sequence>
<name>A0A538SFT1_UNCEI</name>
<dbReference type="Pfam" id="PF02585">
    <property type="entry name" value="PIG-L"/>
    <property type="match status" value="1"/>
</dbReference>
<comment type="caution">
    <text evidence="1">The sequence shown here is derived from an EMBL/GenBank/DDBJ whole genome shotgun (WGS) entry which is preliminary data.</text>
</comment>
<organism evidence="1 2">
    <name type="scientific">Eiseniibacteriota bacterium</name>
    <dbReference type="NCBI Taxonomy" id="2212470"/>
    <lineage>
        <taxon>Bacteria</taxon>
        <taxon>Candidatus Eiseniibacteriota</taxon>
    </lineage>
</organism>
<evidence type="ECO:0000313" key="2">
    <source>
        <dbReference type="Proteomes" id="UP000316292"/>
    </source>
</evidence>
<gene>
    <name evidence="1" type="ORF">E6K71_03015</name>
</gene>
<evidence type="ECO:0008006" key="3">
    <source>
        <dbReference type="Google" id="ProtNLM"/>
    </source>
</evidence>
<dbReference type="SUPFAM" id="SSF102588">
    <property type="entry name" value="LmbE-like"/>
    <property type="match status" value="1"/>
</dbReference>
<dbReference type="InterPro" id="IPR003737">
    <property type="entry name" value="GlcNAc_PI_deacetylase-related"/>
</dbReference>
<dbReference type="EMBL" id="VBOR01000038">
    <property type="protein sequence ID" value="TMQ50228.1"/>
    <property type="molecule type" value="Genomic_DNA"/>
</dbReference>
<evidence type="ECO:0000313" key="1">
    <source>
        <dbReference type="EMBL" id="TMQ50228.1"/>
    </source>
</evidence>
<accession>A0A538SFT1</accession>
<dbReference type="PANTHER" id="PTHR12993">
    <property type="entry name" value="N-ACETYLGLUCOSAMINYL-PHOSPHATIDYLINOSITOL DE-N-ACETYLASE-RELATED"/>
    <property type="match status" value="1"/>
</dbReference>
<proteinExistence type="predicted"/>
<dbReference type="AlphaFoldDB" id="A0A538SFT1"/>
<dbReference type="Gene3D" id="3.40.50.10320">
    <property type="entry name" value="LmbE-like"/>
    <property type="match status" value="1"/>
</dbReference>
<dbReference type="InterPro" id="IPR024078">
    <property type="entry name" value="LmbE-like_dom_sf"/>
</dbReference>
<dbReference type="GO" id="GO:0016811">
    <property type="term" value="F:hydrolase activity, acting on carbon-nitrogen (but not peptide) bonds, in linear amides"/>
    <property type="evidence" value="ECO:0007669"/>
    <property type="project" value="TreeGrafter"/>
</dbReference>
<protein>
    <recommendedName>
        <fullName evidence="3">Bacillithiol biosynthesis deacetylase BshB1</fullName>
    </recommendedName>
</protein>